<reference evidence="3 4" key="1">
    <citation type="submission" date="2024-10" db="EMBL/GenBank/DDBJ databases">
        <authorList>
            <person name="Kim D."/>
        </authorList>
    </citation>
    <scope>NUCLEOTIDE SEQUENCE [LARGE SCALE GENOMIC DNA]</scope>
    <source>
        <strain evidence="3">BH-2024</strain>
    </source>
</reference>
<protein>
    <submittedName>
        <fullName evidence="3">Uncharacterized protein</fullName>
    </submittedName>
</protein>
<feature type="compositionally biased region" description="Low complexity" evidence="1">
    <location>
        <begin position="105"/>
        <end position="115"/>
    </location>
</feature>
<keyword evidence="2" id="KW-0812">Transmembrane</keyword>
<feature type="region of interest" description="Disordered" evidence="1">
    <location>
        <begin position="96"/>
        <end position="115"/>
    </location>
</feature>
<feature type="transmembrane region" description="Helical" evidence="2">
    <location>
        <begin position="52"/>
        <end position="78"/>
    </location>
</feature>
<sequence>MSRNKTNCPYNSSEFRPNPSALNGVSVSVPKCSADAQKDKMLEDTWTGKLKMFIFATVAILLILLMLGIVVAAIATLFDDDRALGRAIHRWKVTRNGGTNGGGNAISTNGDGDRN</sequence>
<accession>A0ABD2I083</accession>
<dbReference type="AlphaFoldDB" id="A0ABD2I083"/>
<evidence type="ECO:0000313" key="4">
    <source>
        <dbReference type="Proteomes" id="UP001620626"/>
    </source>
</evidence>
<dbReference type="EMBL" id="JBICBT010001325">
    <property type="protein sequence ID" value="KAL3072387.1"/>
    <property type="molecule type" value="Genomic_DNA"/>
</dbReference>
<evidence type="ECO:0000313" key="3">
    <source>
        <dbReference type="EMBL" id="KAL3072387.1"/>
    </source>
</evidence>
<evidence type="ECO:0000256" key="2">
    <source>
        <dbReference type="SAM" id="Phobius"/>
    </source>
</evidence>
<evidence type="ECO:0000256" key="1">
    <source>
        <dbReference type="SAM" id="MobiDB-lite"/>
    </source>
</evidence>
<keyword evidence="2" id="KW-1133">Transmembrane helix</keyword>
<name>A0ABD2I083_9BILA</name>
<organism evidence="3 4">
    <name type="scientific">Heterodera trifolii</name>
    <dbReference type="NCBI Taxonomy" id="157864"/>
    <lineage>
        <taxon>Eukaryota</taxon>
        <taxon>Metazoa</taxon>
        <taxon>Ecdysozoa</taxon>
        <taxon>Nematoda</taxon>
        <taxon>Chromadorea</taxon>
        <taxon>Rhabditida</taxon>
        <taxon>Tylenchina</taxon>
        <taxon>Tylenchomorpha</taxon>
        <taxon>Tylenchoidea</taxon>
        <taxon>Heteroderidae</taxon>
        <taxon>Heteroderinae</taxon>
        <taxon>Heterodera</taxon>
    </lineage>
</organism>
<dbReference type="Proteomes" id="UP001620626">
    <property type="component" value="Unassembled WGS sequence"/>
</dbReference>
<proteinExistence type="predicted"/>
<comment type="caution">
    <text evidence="3">The sequence shown here is derived from an EMBL/GenBank/DDBJ whole genome shotgun (WGS) entry which is preliminary data.</text>
</comment>
<gene>
    <name evidence="3" type="ORF">niasHT_034071</name>
</gene>
<keyword evidence="4" id="KW-1185">Reference proteome</keyword>
<keyword evidence="2" id="KW-0472">Membrane</keyword>